<dbReference type="AlphaFoldDB" id="A0A926D259"/>
<dbReference type="InterPro" id="IPR019606">
    <property type="entry name" value="GerMN"/>
</dbReference>
<dbReference type="SMART" id="SM00909">
    <property type="entry name" value="Germane"/>
    <property type="match status" value="3"/>
</dbReference>
<dbReference type="PROSITE" id="PS00018">
    <property type="entry name" value="EF_HAND_1"/>
    <property type="match status" value="1"/>
</dbReference>
<dbReference type="InterPro" id="IPR018247">
    <property type="entry name" value="EF_Hand_1_Ca_BS"/>
</dbReference>
<dbReference type="RefSeq" id="WP_249285877.1">
    <property type="nucleotide sequence ID" value="NZ_JACRSO010000006.1"/>
</dbReference>
<evidence type="ECO:0000313" key="4">
    <source>
        <dbReference type="Proteomes" id="UP000654279"/>
    </source>
</evidence>
<evidence type="ECO:0000259" key="2">
    <source>
        <dbReference type="PROSITE" id="PS50222"/>
    </source>
</evidence>
<dbReference type="PROSITE" id="PS51257">
    <property type="entry name" value="PROKAR_LIPOPROTEIN"/>
    <property type="match status" value="1"/>
</dbReference>
<feature type="signal peptide" evidence="1">
    <location>
        <begin position="1"/>
        <end position="25"/>
    </location>
</feature>
<evidence type="ECO:0000256" key="1">
    <source>
        <dbReference type="SAM" id="SignalP"/>
    </source>
</evidence>
<dbReference type="PROSITE" id="PS50222">
    <property type="entry name" value="EF_HAND_2"/>
    <property type="match status" value="1"/>
</dbReference>
<reference evidence="3" key="1">
    <citation type="submission" date="2020-08" db="EMBL/GenBank/DDBJ databases">
        <title>Genome public.</title>
        <authorList>
            <person name="Liu C."/>
            <person name="Sun Q."/>
        </authorList>
    </citation>
    <scope>NUCLEOTIDE SEQUENCE</scope>
    <source>
        <strain evidence="3">NSJ-44</strain>
    </source>
</reference>
<gene>
    <name evidence="3" type="ORF">H8699_11910</name>
</gene>
<dbReference type="Pfam" id="PF10646">
    <property type="entry name" value="Germane"/>
    <property type="match status" value="3"/>
</dbReference>
<keyword evidence="4" id="KW-1185">Reference proteome</keyword>
<dbReference type="Proteomes" id="UP000654279">
    <property type="component" value="Unassembled WGS sequence"/>
</dbReference>
<evidence type="ECO:0000313" key="3">
    <source>
        <dbReference type="EMBL" id="MBC8530137.1"/>
    </source>
</evidence>
<dbReference type="EMBL" id="JACRSO010000006">
    <property type="protein sequence ID" value="MBC8530137.1"/>
    <property type="molecule type" value="Genomic_DNA"/>
</dbReference>
<name>A0A926D259_9FIRM</name>
<sequence length="517" mass="58102">MRVNKRTIRRTGLILAVLMCCMSLSGCYSVMGTSNSGSTIVQQESAPYVDTGEADSAVAEDAIQEDDGERAYVLYFPNEDYTRLTVEVAYKAADEGKSREETAIDLLLAGPSSDDLRPVFDEGVKVTRYEQSLDLMNIYFTTDLLNMSDEDILRAQAAVANTLTELGEVKRVAFFCEGRLIKVGNQPLMPGQAIQEELDAYIMRKLIDQFMLPEEITQREVVLYFTDANKRYMLPETRTVRFTSDDDADYILDALFRGPSSTEYLSASVSFKLEEGQKTAVSRDSRGYATVEVPLSQDYVTDFAEFDKQRTLELGAIVYSLTGSIDQVRDVKFICNGERVLMDELDVNGDGRLSRLDFLDYVGNRLVLYYPDKQMTGLQKIQRIISCNSYHDIDMRLQELLKGPSKIGISSSEGNLTWPVDTAAQMPGFTTKVEEDILYIDFDSSFYNLCVNSLTQQQEEYLTVYAIVNTMTEVTGIRRVAFLRDGQPVETLKGNIRLSEPLMRNPGVILNSGTGER</sequence>
<accession>A0A926D259</accession>
<proteinExistence type="predicted"/>
<protein>
    <submittedName>
        <fullName evidence="3">GerMN domain-containing protein</fullName>
    </submittedName>
</protein>
<organism evidence="3 4">
    <name type="scientific">Luoshenia tenuis</name>
    <dbReference type="NCBI Taxonomy" id="2763654"/>
    <lineage>
        <taxon>Bacteria</taxon>
        <taxon>Bacillati</taxon>
        <taxon>Bacillota</taxon>
        <taxon>Clostridia</taxon>
        <taxon>Christensenellales</taxon>
        <taxon>Christensenellaceae</taxon>
        <taxon>Luoshenia</taxon>
    </lineage>
</organism>
<feature type="chain" id="PRO_5038952093" evidence="1">
    <location>
        <begin position="26"/>
        <end position="517"/>
    </location>
</feature>
<feature type="domain" description="EF-hand" evidence="2">
    <location>
        <begin position="341"/>
        <end position="368"/>
    </location>
</feature>
<dbReference type="InterPro" id="IPR002048">
    <property type="entry name" value="EF_hand_dom"/>
</dbReference>
<dbReference type="GO" id="GO:0005509">
    <property type="term" value="F:calcium ion binding"/>
    <property type="evidence" value="ECO:0007669"/>
    <property type="project" value="InterPro"/>
</dbReference>
<keyword evidence="1" id="KW-0732">Signal</keyword>
<comment type="caution">
    <text evidence="3">The sequence shown here is derived from an EMBL/GenBank/DDBJ whole genome shotgun (WGS) entry which is preliminary data.</text>
</comment>